<proteinExistence type="predicted"/>
<feature type="region of interest" description="Disordered" evidence="1">
    <location>
        <begin position="1"/>
        <end position="31"/>
    </location>
</feature>
<reference evidence="3 4" key="1">
    <citation type="journal article" date="2019" name="Emerg. Microbes Infect.">
        <title>Comprehensive subspecies identification of 175 nontuberculous mycobacteria species based on 7547 genomic profiles.</title>
        <authorList>
            <person name="Matsumoto Y."/>
            <person name="Kinjo T."/>
            <person name="Motooka D."/>
            <person name="Nabeya D."/>
            <person name="Jung N."/>
            <person name="Uechi K."/>
            <person name="Horii T."/>
            <person name="Iida T."/>
            <person name="Fujita J."/>
            <person name="Nakamura S."/>
        </authorList>
    </citation>
    <scope>NUCLEOTIDE SEQUENCE [LARGE SCALE GENOMIC DNA]</scope>
    <source>
        <strain evidence="3 4">JCM 6375</strain>
    </source>
</reference>
<sequence length="426" mass="47115">MGAGAAVSTLVTGTQSHPRRDRVGGPPAIGDSPSAGTLLKIAGAMGPMAAATAVDRVRRWPMRTNATVPGRIESLTAAFLNRVLRPHLGAARVEALSVERHSSGTSVRARLLLHYSAVGDPSRLPKTIFVKSAPTLVTRISNGLSGTAPAEAGFYNELRPLLELEAPHGYYSATQRYSYRAIHLLEDLVGTRAATFCTPTTAITRQQADDIVMQLAQLHAKSAKLIENRHPPWLRTYPQWWQATGAISMIRRYHLRGQRRADEMGLTPARLVGRGEQLWRSFEASVDAHDRLPRTLIHGDTHLGNWYITGKGRMGLCDWQCISAGHWSRDLSYALSSALSIEQRREWEDALIATYLDRLADAGGQAPPRAQAREMYRQQLPGALAMWTTTLYPPKFLPEMQPEETAAEMLRRILTAIDDHDVLRGR</sequence>
<organism evidence="3 4">
    <name type="scientific">Mycolicibacterium moriokaense</name>
    <dbReference type="NCBI Taxonomy" id="39691"/>
    <lineage>
        <taxon>Bacteria</taxon>
        <taxon>Bacillati</taxon>
        <taxon>Actinomycetota</taxon>
        <taxon>Actinomycetes</taxon>
        <taxon>Mycobacteriales</taxon>
        <taxon>Mycobacteriaceae</taxon>
        <taxon>Mycolicibacterium</taxon>
    </lineage>
</organism>
<dbReference type="Pfam" id="PF01636">
    <property type="entry name" value="APH"/>
    <property type="match status" value="1"/>
</dbReference>
<dbReference type="InterPro" id="IPR052961">
    <property type="entry name" value="Oxido-Kinase-like_Enzymes"/>
</dbReference>
<gene>
    <name evidence="3" type="ORF">MMOR_05260</name>
</gene>
<dbReference type="SUPFAM" id="SSF56112">
    <property type="entry name" value="Protein kinase-like (PK-like)"/>
    <property type="match status" value="1"/>
</dbReference>
<accession>A0AAD1H6N5</accession>
<dbReference type="PANTHER" id="PTHR23020">
    <property type="entry name" value="UNCHARACTERIZED NUCLEAR HORMONE RECEPTOR-RELATED"/>
    <property type="match status" value="1"/>
</dbReference>
<dbReference type="PANTHER" id="PTHR23020:SF41">
    <property type="entry name" value="AMINOGLYCOSIDE PHOSPHOTRANSFERASE DOMAIN-CONTAINING PROTEIN"/>
    <property type="match status" value="1"/>
</dbReference>
<dbReference type="InterPro" id="IPR002575">
    <property type="entry name" value="Aminoglycoside_PTrfase"/>
</dbReference>
<evidence type="ECO:0000313" key="4">
    <source>
        <dbReference type="Proteomes" id="UP000466681"/>
    </source>
</evidence>
<dbReference type="InterPro" id="IPR011009">
    <property type="entry name" value="Kinase-like_dom_sf"/>
</dbReference>
<evidence type="ECO:0000313" key="3">
    <source>
        <dbReference type="EMBL" id="BBW99589.1"/>
    </source>
</evidence>
<dbReference type="Proteomes" id="UP000466681">
    <property type="component" value="Chromosome"/>
</dbReference>
<protein>
    <submittedName>
        <fullName evidence="3">Aminoglycoside phosphotransferase</fullName>
    </submittedName>
</protein>
<keyword evidence="4" id="KW-1185">Reference proteome</keyword>
<evidence type="ECO:0000256" key="1">
    <source>
        <dbReference type="SAM" id="MobiDB-lite"/>
    </source>
</evidence>
<evidence type="ECO:0000259" key="2">
    <source>
        <dbReference type="SMART" id="SM00587"/>
    </source>
</evidence>
<dbReference type="AlphaFoldDB" id="A0AAD1H6N5"/>
<feature type="domain" description="CHK kinase-like" evidence="2">
    <location>
        <begin position="183"/>
        <end position="365"/>
    </location>
</feature>
<dbReference type="KEGG" id="mmor:MMOR_05260"/>
<name>A0AAD1H6N5_9MYCO</name>
<dbReference type="InterPro" id="IPR015897">
    <property type="entry name" value="CHK_kinase-like"/>
</dbReference>
<dbReference type="SMART" id="SM00587">
    <property type="entry name" value="CHK"/>
    <property type="match status" value="1"/>
</dbReference>
<dbReference type="EMBL" id="AP022560">
    <property type="protein sequence ID" value="BBW99589.1"/>
    <property type="molecule type" value="Genomic_DNA"/>
</dbReference>
<dbReference type="Gene3D" id="3.90.1200.10">
    <property type="match status" value="1"/>
</dbReference>
<dbReference type="RefSeq" id="WP_133056576.1">
    <property type="nucleotide sequence ID" value="NZ_JACKTD010000011.1"/>
</dbReference>